<evidence type="ECO:0000256" key="2">
    <source>
        <dbReference type="SAM" id="SignalP"/>
    </source>
</evidence>
<evidence type="ECO:0000313" key="4">
    <source>
        <dbReference type="WBParaSite" id="L893_g26680.t1"/>
    </source>
</evidence>
<organism evidence="3 4">
    <name type="scientific">Steinernema glaseri</name>
    <dbReference type="NCBI Taxonomy" id="37863"/>
    <lineage>
        <taxon>Eukaryota</taxon>
        <taxon>Metazoa</taxon>
        <taxon>Ecdysozoa</taxon>
        <taxon>Nematoda</taxon>
        <taxon>Chromadorea</taxon>
        <taxon>Rhabditida</taxon>
        <taxon>Tylenchina</taxon>
        <taxon>Panagrolaimomorpha</taxon>
        <taxon>Strongyloidoidea</taxon>
        <taxon>Steinernematidae</taxon>
        <taxon>Steinernema</taxon>
    </lineage>
</organism>
<feature type="compositionally biased region" description="Polar residues" evidence="1">
    <location>
        <begin position="24"/>
        <end position="33"/>
    </location>
</feature>
<evidence type="ECO:0000256" key="1">
    <source>
        <dbReference type="SAM" id="MobiDB-lite"/>
    </source>
</evidence>
<sequence>MIVVLFVIALPVFVANAIVACSTKKSAVPAQQGTSSARPSKTSTTPTTSSGTPPDTPPPVPSKSSNCKTGQKDQEGVDGPYEDVTVG</sequence>
<dbReference type="WBParaSite" id="L893_g26680.t1">
    <property type="protein sequence ID" value="L893_g26680.t1"/>
    <property type="gene ID" value="L893_g26680"/>
</dbReference>
<proteinExistence type="predicted"/>
<reference evidence="4" key="1">
    <citation type="submission" date="2016-11" db="UniProtKB">
        <authorList>
            <consortium name="WormBaseParasite"/>
        </authorList>
    </citation>
    <scope>IDENTIFICATION</scope>
</reference>
<feature type="chain" id="PRO_5009313479" evidence="2">
    <location>
        <begin position="18"/>
        <end position="87"/>
    </location>
</feature>
<feature type="region of interest" description="Disordered" evidence="1">
    <location>
        <begin position="24"/>
        <end position="87"/>
    </location>
</feature>
<keyword evidence="2" id="KW-0732">Signal</keyword>
<accession>A0A1I7ZI78</accession>
<evidence type="ECO:0000313" key="3">
    <source>
        <dbReference type="Proteomes" id="UP000095287"/>
    </source>
</evidence>
<dbReference type="Proteomes" id="UP000095287">
    <property type="component" value="Unplaced"/>
</dbReference>
<dbReference type="AlphaFoldDB" id="A0A1I7ZI78"/>
<name>A0A1I7ZI78_9BILA</name>
<protein>
    <submittedName>
        <fullName evidence="4">Secreted protein</fullName>
    </submittedName>
</protein>
<feature type="signal peptide" evidence="2">
    <location>
        <begin position="1"/>
        <end position="17"/>
    </location>
</feature>
<keyword evidence="3" id="KW-1185">Reference proteome</keyword>
<feature type="compositionally biased region" description="Low complexity" evidence="1">
    <location>
        <begin position="34"/>
        <end position="53"/>
    </location>
</feature>